<evidence type="ECO:0000256" key="3">
    <source>
        <dbReference type="ARBA" id="ARBA00022967"/>
    </source>
</evidence>
<evidence type="ECO:0008006" key="6">
    <source>
        <dbReference type="Google" id="ProtNLM"/>
    </source>
</evidence>
<feature type="non-terminal residue" evidence="5">
    <location>
        <position position="53"/>
    </location>
</feature>
<dbReference type="Gene3D" id="1.10.645.10">
    <property type="entry name" value="Cytochrome-c3 Hydrogenase, chain B"/>
    <property type="match status" value="1"/>
</dbReference>
<reference evidence="5" key="2">
    <citation type="journal article" date="2014" name="ISME J.">
        <title>Microbial stratification in low pH oxic and suboxic macroscopic growths along an acid mine drainage.</title>
        <authorList>
            <person name="Mendez-Garcia C."/>
            <person name="Mesa V."/>
            <person name="Sprenger R.R."/>
            <person name="Richter M."/>
            <person name="Diez M.S."/>
            <person name="Solano J."/>
            <person name="Bargiela R."/>
            <person name="Golyshina O.V."/>
            <person name="Manteca A."/>
            <person name="Ramos J.L."/>
            <person name="Gallego J.R."/>
            <person name="Llorente I."/>
            <person name="Martins Dos Santos V.A."/>
            <person name="Jensen O.N."/>
            <person name="Pelaez A.I."/>
            <person name="Sanchez J."/>
            <person name="Ferrer M."/>
        </authorList>
    </citation>
    <scope>NUCLEOTIDE SEQUENCE</scope>
</reference>
<dbReference type="EMBL" id="AUZZ01004742">
    <property type="protein sequence ID" value="EQD52129.1"/>
    <property type="molecule type" value="Genomic_DNA"/>
</dbReference>
<dbReference type="AlphaFoldDB" id="T1BG80"/>
<accession>T1BG80</accession>
<keyword evidence="4" id="KW-0520">NAD</keyword>
<organism evidence="5">
    <name type="scientific">mine drainage metagenome</name>
    <dbReference type="NCBI Taxonomy" id="410659"/>
    <lineage>
        <taxon>unclassified sequences</taxon>
        <taxon>metagenomes</taxon>
        <taxon>ecological metagenomes</taxon>
    </lineage>
</organism>
<name>T1BG80_9ZZZZ</name>
<dbReference type="PANTHER" id="PTHR11993">
    <property type="entry name" value="NADH-UBIQUINONE OXIDOREDUCTASE 49 KDA SUBUNIT"/>
    <property type="match status" value="1"/>
</dbReference>
<dbReference type="InterPro" id="IPR022885">
    <property type="entry name" value="NDH1_su_D/H"/>
</dbReference>
<dbReference type="InterPro" id="IPR014029">
    <property type="entry name" value="NADH_UbQ_OxRdtase_49kDa_CS"/>
</dbReference>
<dbReference type="PANTHER" id="PTHR11993:SF10">
    <property type="entry name" value="NADH DEHYDROGENASE [UBIQUINONE] IRON-SULFUR PROTEIN 2, MITOCHONDRIAL"/>
    <property type="match status" value="1"/>
</dbReference>
<protein>
    <recommendedName>
        <fullName evidence="6">NADH dehydrogenase I, D subunit</fullName>
    </recommendedName>
</protein>
<evidence type="ECO:0000256" key="2">
    <source>
        <dbReference type="ARBA" id="ARBA00022448"/>
    </source>
</evidence>
<evidence type="ECO:0000313" key="5">
    <source>
        <dbReference type="EMBL" id="EQD52129.1"/>
    </source>
</evidence>
<evidence type="ECO:0000256" key="1">
    <source>
        <dbReference type="ARBA" id="ARBA00005769"/>
    </source>
</evidence>
<sequence length="53" mass="5956">MSIMRINVGPIHPSTHGVLRLVVDVNGDSIVDVNTHIGFLHRGVEKLMETRMY</sequence>
<dbReference type="PROSITE" id="PS00535">
    <property type="entry name" value="COMPLEX1_49K"/>
    <property type="match status" value="1"/>
</dbReference>
<dbReference type="GO" id="GO:0016651">
    <property type="term" value="F:oxidoreductase activity, acting on NAD(P)H"/>
    <property type="evidence" value="ECO:0007669"/>
    <property type="project" value="InterPro"/>
</dbReference>
<evidence type="ECO:0000256" key="4">
    <source>
        <dbReference type="ARBA" id="ARBA00023027"/>
    </source>
</evidence>
<proteinExistence type="inferred from homology"/>
<comment type="similarity">
    <text evidence="1">Belongs to the complex I 49 kDa subunit family.</text>
</comment>
<dbReference type="InterPro" id="IPR029014">
    <property type="entry name" value="NiFe-Hase_large"/>
</dbReference>
<gene>
    <name evidence="5" type="ORF">B2A_06682</name>
</gene>
<comment type="caution">
    <text evidence="5">The sequence shown here is derived from an EMBL/GenBank/DDBJ whole genome shotgun (WGS) entry which is preliminary data.</text>
</comment>
<keyword evidence="2" id="KW-0813">Transport</keyword>
<dbReference type="SUPFAM" id="SSF56762">
    <property type="entry name" value="HydB/Nqo4-like"/>
    <property type="match status" value="1"/>
</dbReference>
<keyword evidence="3" id="KW-1278">Translocase</keyword>
<reference evidence="5" key="1">
    <citation type="submission" date="2013-08" db="EMBL/GenBank/DDBJ databases">
        <authorList>
            <person name="Mendez C."/>
            <person name="Richter M."/>
            <person name="Ferrer M."/>
            <person name="Sanchez J."/>
        </authorList>
    </citation>
    <scope>NUCLEOTIDE SEQUENCE</scope>
</reference>